<keyword evidence="3" id="KW-1185">Reference proteome</keyword>
<protein>
    <submittedName>
        <fullName evidence="2">NERD domain-containing protein</fullName>
    </submittedName>
</protein>
<name>A0ABX7E1W2_9BACI</name>
<evidence type="ECO:0000313" key="3">
    <source>
        <dbReference type="Proteomes" id="UP000595691"/>
    </source>
</evidence>
<dbReference type="Proteomes" id="UP000595691">
    <property type="component" value="Chromosome"/>
</dbReference>
<dbReference type="PROSITE" id="PS50965">
    <property type="entry name" value="NERD"/>
    <property type="match status" value="1"/>
</dbReference>
<dbReference type="Pfam" id="PF08378">
    <property type="entry name" value="NERD"/>
    <property type="match status" value="1"/>
</dbReference>
<proteinExistence type="predicted"/>
<gene>
    <name evidence="2" type="ORF">I5776_01640</name>
</gene>
<evidence type="ECO:0000313" key="2">
    <source>
        <dbReference type="EMBL" id="QQZ09713.1"/>
    </source>
</evidence>
<dbReference type="RefSeq" id="WP_202778680.1">
    <property type="nucleotide sequence ID" value="NZ_CP065425.1"/>
</dbReference>
<reference evidence="2 3" key="1">
    <citation type="submission" date="2020-11" db="EMBL/GenBank/DDBJ databases">
        <title>Taxonomic evaluation of the Bacillus sporothermodurans group of bacteria based on whole genome sequences.</title>
        <authorList>
            <person name="Fiedler G."/>
            <person name="Herbstmann A.-D."/>
            <person name="Doll E."/>
            <person name="Wenning M."/>
            <person name="Brinks E."/>
            <person name="Kabisch J."/>
            <person name="Breitenwieser F."/>
            <person name="Lappann M."/>
            <person name="Boehnlein C."/>
            <person name="Franz C."/>
        </authorList>
    </citation>
    <scope>NUCLEOTIDE SEQUENCE [LARGE SCALE GENOMIC DNA]</scope>
    <source>
        <strain evidence="2 3">JCM 19841</strain>
    </source>
</reference>
<accession>A0ABX7E1W2</accession>
<organism evidence="2 3">
    <name type="scientific">Heyndrickxia vini</name>
    <dbReference type="NCBI Taxonomy" id="1476025"/>
    <lineage>
        <taxon>Bacteria</taxon>
        <taxon>Bacillati</taxon>
        <taxon>Bacillota</taxon>
        <taxon>Bacilli</taxon>
        <taxon>Bacillales</taxon>
        <taxon>Bacillaceae</taxon>
        <taxon>Heyndrickxia</taxon>
    </lineage>
</organism>
<sequence length="328" mass="38304">MIAKKLTIPYRVLKNDALLRRLPHPHCKVSLIEDDFKKRKAGYRGEQNFLYHLGFLPDNHFHIFFDLHLQIGNQTFQIDTLILTPNLIIICEVKNYSGTLIFEKHSDQLIRIYQNKEEVFPNPIYQIQRQHIQLDRFLKQFNIQSIPIEHFVIIGNSTTQIKTSPDNSRLYETVFHSEKIITKMEELSKIHKRTILKPSNFNRVSQLILSNHKDDNPNIIDTFGIQKKEIIKGVRCSACKNFSMIRAHGTWKCSNCYAYSKDAHKQAILDYLLIVDSHVTNKQCQEFLHVFKPQIVYRLLASMNLPTSGNDGGKTYHLPPPDYFQEAI</sequence>
<feature type="domain" description="NERD" evidence="1">
    <location>
        <begin position="41"/>
        <end position="157"/>
    </location>
</feature>
<dbReference type="InterPro" id="IPR011528">
    <property type="entry name" value="NERD"/>
</dbReference>
<evidence type="ECO:0000259" key="1">
    <source>
        <dbReference type="PROSITE" id="PS50965"/>
    </source>
</evidence>
<dbReference type="EMBL" id="CP065425">
    <property type="protein sequence ID" value="QQZ09713.1"/>
    <property type="molecule type" value="Genomic_DNA"/>
</dbReference>